<dbReference type="Proteomes" id="UP000613974">
    <property type="component" value="Unassembled WGS sequence"/>
</dbReference>
<keyword evidence="2" id="KW-1185">Reference proteome</keyword>
<reference evidence="2" key="1">
    <citation type="submission" date="2023-07" db="EMBL/GenBank/DDBJ databases">
        <title>Whole genome shotgun sequence of Streptomyces nojiriensis NBRC 13794.</title>
        <authorList>
            <person name="Komaki H."/>
            <person name="Tamura T."/>
        </authorList>
    </citation>
    <scope>NUCLEOTIDE SEQUENCE [LARGE SCALE GENOMIC DNA]</scope>
    <source>
        <strain evidence="2">NBRC 13794</strain>
    </source>
</reference>
<evidence type="ECO:0000313" key="2">
    <source>
        <dbReference type="Proteomes" id="UP000613974"/>
    </source>
</evidence>
<dbReference type="Gene3D" id="3.40.50.1820">
    <property type="entry name" value="alpha/beta hydrolase"/>
    <property type="match status" value="1"/>
</dbReference>
<dbReference type="PANTHER" id="PTHR11440">
    <property type="entry name" value="LECITHIN-CHOLESTEROL ACYLTRANSFERASE-RELATED"/>
    <property type="match status" value="1"/>
</dbReference>
<comment type="caution">
    <text evidence="1">The sequence shown here is derived from an EMBL/GenBank/DDBJ whole genome shotgun (WGS) entry which is preliminary data.</text>
</comment>
<name>A0ABQ3SKD4_9ACTN</name>
<gene>
    <name evidence="1" type="ORF">Snoj_24570</name>
</gene>
<dbReference type="InterPro" id="IPR029058">
    <property type="entry name" value="AB_hydrolase_fold"/>
</dbReference>
<dbReference type="SUPFAM" id="SSF53474">
    <property type="entry name" value="alpha/beta-Hydrolases"/>
    <property type="match status" value="1"/>
</dbReference>
<protein>
    <recommendedName>
        <fullName evidence="3">Lecithin:cholesterol acyltransferase</fullName>
    </recommendedName>
</protein>
<dbReference type="RefSeq" id="WP_229876693.1">
    <property type="nucleotide sequence ID" value="NZ_BMRL01000016.1"/>
</dbReference>
<dbReference type="GeneID" id="95594825"/>
<sequence length="484" mass="52227">MARIPMADVVVLLPGIGGSVLTRNGKDVWAPSASAVLGALASLGGSLESLELGADDWLVDDLGDGVAADRLVPDLHTLPGLWKIDGYTAIEKFLLARFDLQKGRNYFPFPYDWRRDNRAAARRLADQSAVWLRDWRGTSGNSAAQLVLIGHSMGGLVSRYFVEVLGGWKDTRAIVTFGTPYYGSLNAVEFLCNGFHKRIGPFEKDLTRLLRSFTGLHQLAPVYRCVYGPDGEAATPAKAGLPGWHPQWSSHLTDFFGEMEKAAADNRKESAWESNQVVYHPIVGMDQPTRQSARLTDHKVETLMLRGDEDEGGDGTVPKLSAALSGTEDARTFVPQKHGSLQNHDAMLDHLGGILQSLHDIRIDDLRAAVTSWFSYLGDDLYLADEPVVCEVGAISALSEGELPEVPARLSVTDRASGRAVVARDLTVARERQRVDIGVLPAGTYDLLISAGADTAPLSDVFVVAGPDGTDAVGATDGTRVPEG</sequence>
<evidence type="ECO:0000313" key="1">
    <source>
        <dbReference type="EMBL" id="GHI68539.1"/>
    </source>
</evidence>
<proteinExistence type="predicted"/>
<organism evidence="1 2">
    <name type="scientific">Streptomyces nojiriensis</name>
    <dbReference type="NCBI Taxonomy" id="66374"/>
    <lineage>
        <taxon>Bacteria</taxon>
        <taxon>Bacillati</taxon>
        <taxon>Actinomycetota</taxon>
        <taxon>Actinomycetes</taxon>
        <taxon>Kitasatosporales</taxon>
        <taxon>Streptomycetaceae</taxon>
        <taxon>Streptomyces</taxon>
    </lineage>
</organism>
<accession>A0ABQ3SKD4</accession>
<dbReference type="InterPro" id="IPR003386">
    <property type="entry name" value="LACT/PDAT_acylTrfase"/>
</dbReference>
<dbReference type="EMBL" id="BNEC01000003">
    <property type="protein sequence ID" value="GHI68539.1"/>
    <property type="molecule type" value="Genomic_DNA"/>
</dbReference>
<evidence type="ECO:0008006" key="3">
    <source>
        <dbReference type="Google" id="ProtNLM"/>
    </source>
</evidence>
<dbReference type="Pfam" id="PF02450">
    <property type="entry name" value="LCAT"/>
    <property type="match status" value="1"/>
</dbReference>